<sequence>MDKKYCEDIKISTTTLHKRIVAIANSISEPLIPYYQTYELDEMRVCIRKKSNVMWLVYAINKSTKEIAGFYIGRRNNKTLNAVIKTLINSKTKKIYTDKLRNYQYLIPKEIHSTKKIRNQRNRKEKP</sequence>
<dbReference type="GO" id="GO:0004803">
    <property type="term" value="F:transposase activity"/>
    <property type="evidence" value="ECO:0007669"/>
    <property type="project" value="InterPro"/>
</dbReference>
<evidence type="ECO:0000313" key="1">
    <source>
        <dbReference type="EMBL" id="GEN74251.1"/>
    </source>
</evidence>
<dbReference type="Pfam" id="PF03400">
    <property type="entry name" value="DDE_Tnp_IS1"/>
    <property type="match status" value="1"/>
</dbReference>
<dbReference type="Proteomes" id="UP000321150">
    <property type="component" value="Unassembled WGS sequence"/>
</dbReference>
<evidence type="ECO:0008006" key="3">
    <source>
        <dbReference type="Google" id="ProtNLM"/>
    </source>
</evidence>
<dbReference type="InterPro" id="IPR005063">
    <property type="entry name" value="Transposase_27"/>
</dbReference>
<dbReference type="EMBL" id="BJYI01000038">
    <property type="protein sequence ID" value="GEN74251.1"/>
    <property type="molecule type" value="Genomic_DNA"/>
</dbReference>
<dbReference type="RefSeq" id="WP_228452754.1">
    <property type="nucleotide sequence ID" value="NZ_BJYI01000038.1"/>
</dbReference>
<organism evidence="1 2">
    <name type="scientific">Chryseobacterium lathyri</name>
    <dbReference type="NCBI Taxonomy" id="395933"/>
    <lineage>
        <taxon>Bacteria</taxon>
        <taxon>Pseudomonadati</taxon>
        <taxon>Bacteroidota</taxon>
        <taxon>Flavobacteriia</taxon>
        <taxon>Flavobacteriales</taxon>
        <taxon>Weeksellaceae</taxon>
        <taxon>Chryseobacterium group</taxon>
        <taxon>Chryseobacterium</taxon>
    </lineage>
</organism>
<comment type="caution">
    <text evidence="1">The sequence shown here is derived from an EMBL/GenBank/DDBJ whole genome shotgun (WGS) entry which is preliminary data.</text>
</comment>
<gene>
    <name evidence="1" type="ORF">CLA01_43230</name>
</gene>
<dbReference type="AlphaFoldDB" id="A0A511YGE4"/>
<reference evidence="1 2" key="1">
    <citation type="submission" date="2019-07" db="EMBL/GenBank/DDBJ databases">
        <title>Whole genome shotgun sequence of Chryseobacterium lathyri NBRC 105250.</title>
        <authorList>
            <person name="Hosoyama A."/>
            <person name="Uohara A."/>
            <person name="Ohji S."/>
            <person name="Ichikawa N."/>
        </authorList>
    </citation>
    <scope>NUCLEOTIDE SEQUENCE [LARGE SCALE GENOMIC DNA]</scope>
    <source>
        <strain evidence="1 2">NBRC 105250</strain>
    </source>
</reference>
<proteinExistence type="predicted"/>
<evidence type="ECO:0000313" key="2">
    <source>
        <dbReference type="Proteomes" id="UP000321150"/>
    </source>
</evidence>
<accession>A0A511YGE4</accession>
<dbReference type="GO" id="GO:0006313">
    <property type="term" value="P:DNA transposition"/>
    <property type="evidence" value="ECO:0007669"/>
    <property type="project" value="InterPro"/>
</dbReference>
<name>A0A511YGE4_9FLAO</name>
<protein>
    <recommendedName>
        <fullName evidence="3">IS1 transposase</fullName>
    </recommendedName>
</protein>
<dbReference type="GO" id="GO:0003677">
    <property type="term" value="F:DNA binding"/>
    <property type="evidence" value="ECO:0007669"/>
    <property type="project" value="InterPro"/>
</dbReference>